<dbReference type="EMBL" id="BDIP01000960">
    <property type="protein sequence ID" value="GIQ83198.1"/>
    <property type="molecule type" value="Genomic_DNA"/>
</dbReference>
<organism evidence="2 3">
    <name type="scientific">Kipferlia bialata</name>
    <dbReference type="NCBI Taxonomy" id="797122"/>
    <lineage>
        <taxon>Eukaryota</taxon>
        <taxon>Metamonada</taxon>
        <taxon>Carpediemonas-like organisms</taxon>
        <taxon>Kipferlia</taxon>
    </lineage>
</organism>
<feature type="region of interest" description="Disordered" evidence="1">
    <location>
        <begin position="1"/>
        <end position="83"/>
    </location>
</feature>
<protein>
    <submittedName>
        <fullName evidence="2">Uncharacterized protein</fullName>
    </submittedName>
</protein>
<reference evidence="2 3" key="1">
    <citation type="journal article" date="2018" name="PLoS ONE">
        <title>The draft genome of Kipferlia bialata reveals reductive genome evolution in fornicate parasites.</title>
        <authorList>
            <person name="Tanifuji G."/>
            <person name="Takabayashi S."/>
            <person name="Kume K."/>
            <person name="Takagi M."/>
            <person name="Nakayama T."/>
            <person name="Kamikawa R."/>
            <person name="Inagaki Y."/>
            <person name="Hashimoto T."/>
        </authorList>
    </citation>
    <scope>NUCLEOTIDE SEQUENCE [LARGE SCALE GENOMIC DNA]</scope>
    <source>
        <strain evidence="2">NY0173</strain>
    </source>
</reference>
<sequence>MTPKPSHKSVSGKGVNAAGNKYTSYTDGGYAYQNQDGGRYYNSTTGNFYTPPSQSGGSGRGYYQSTTQSSGGEWAPVPPKDSK</sequence>
<dbReference type="Proteomes" id="UP000265618">
    <property type="component" value="Unassembled WGS sequence"/>
</dbReference>
<evidence type="ECO:0000256" key="1">
    <source>
        <dbReference type="SAM" id="MobiDB-lite"/>
    </source>
</evidence>
<evidence type="ECO:0000313" key="2">
    <source>
        <dbReference type="EMBL" id="GIQ83198.1"/>
    </source>
</evidence>
<accession>A0A9K3CVS0</accession>
<name>A0A9K3CVS0_9EUKA</name>
<feature type="compositionally biased region" description="Polar residues" evidence="1">
    <location>
        <begin position="21"/>
        <end position="52"/>
    </location>
</feature>
<comment type="caution">
    <text evidence="2">The sequence shown here is derived from an EMBL/GenBank/DDBJ whole genome shotgun (WGS) entry which is preliminary data.</text>
</comment>
<proteinExistence type="predicted"/>
<gene>
    <name evidence="2" type="ORF">KIPB_004477</name>
</gene>
<evidence type="ECO:0000313" key="3">
    <source>
        <dbReference type="Proteomes" id="UP000265618"/>
    </source>
</evidence>
<dbReference type="AlphaFoldDB" id="A0A9K3CVS0"/>
<keyword evidence="3" id="KW-1185">Reference proteome</keyword>